<dbReference type="Pfam" id="PF11951">
    <property type="entry name" value="Fungal_trans_2"/>
    <property type="match status" value="1"/>
</dbReference>
<dbReference type="GO" id="GO:0000981">
    <property type="term" value="F:DNA-binding transcription factor activity, RNA polymerase II-specific"/>
    <property type="evidence" value="ECO:0007669"/>
    <property type="project" value="InterPro"/>
</dbReference>
<dbReference type="InterPro" id="IPR021858">
    <property type="entry name" value="Fun_TF"/>
</dbReference>
<accession>A0AA39YFD0</accession>
<sequence>MLGAQCLSCKKRRVRCDSVQPSCGPCKKKGIDCPGFHKPLVWINRGTASEKSQPPTPARACTSFIFKAQRIKSSPKKDTDDVRKHPEHGAIVKRTRSSIPPPWPCADPRVLQLLDVAMYHNEFVAPTLVPDPAFATLFHSSLQEWVECPQTIQDIWVLLTKQFRAIQANITPDSDKEICRYRDRSINGLNRLLANPETQLCDQTLDAIIMLLMAEVQSNASSTWYHHLHGAATIVELRGGWKKLLDTRQWESEMVLLMIFYDVMSSTTCNSQYLNKPLFSPAWADYADLKPRWDKFIYDSFAPLPWPLFWSMVCTNDLRGSMAHFNFNFCDSHDPGEERTVSDFRQSVIDILQQIHAFDPEAWFNNITPPLQLHNSRDYLTLVHCFKDAVMLYTIRTLLLELTSPFRQWLSSPLPESIFGTDNPEDLHRQYLRALLRRFGYTSAKYDISEVGLSDDGYAWSGCGWPLFLAGYELDDCAPPEEMSEMREFIATKLKYVAMRIGTWSLFNAEALLQRIWKQRDEGNGPTWEEVFMEKQVLVG</sequence>
<keyword evidence="2" id="KW-0539">Nucleus</keyword>
<dbReference type="InterPro" id="IPR001138">
    <property type="entry name" value="Zn2Cys6_DnaBD"/>
</dbReference>
<feature type="domain" description="Zn(2)-C6 fungal-type" evidence="3">
    <location>
        <begin position="5"/>
        <end position="33"/>
    </location>
</feature>
<comment type="caution">
    <text evidence="4">The sequence shown here is derived from an EMBL/GenBank/DDBJ whole genome shotgun (WGS) entry which is preliminary data.</text>
</comment>
<dbReference type="SUPFAM" id="SSF57701">
    <property type="entry name" value="Zn2/Cys6 DNA-binding domain"/>
    <property type="match status" value="1"/>
</dbReference>
<dbReference type="PANTHER" id="PTHR37534">
    <property type="entry name" value="TRANSCRIPTIONAL ACTIVATOR PROTEIN UGA3"/>
    <property type="match status" value="1"/>
</dbReference>
<dbReference type="Pfam" id="PF00172">
    <property type="entry name" value="Zn_clus"/>
    <property type="match status" value="1"/>
</dbReference>
<evidence type="ECO:0000313" key="5">
    <source>
        <dbReference type="Proteomes" id="UP001175001"/>
    </source>
</evidence>
<comment type="subcellular location">
    <subcellularLocation>
        <location evidence="1">Nucleus</location>
    </subcellularLocation>
</comment>
<evidence type="ECO:0000256" key="2">
    <source>
        <dbReference type="ARBA" id="ARBA00023242"/>
    </source>
</evidence>
<dbReference type="InterPro" id="IPR036864">
    <property type="entry name" value="Zn2-C6_fun-type_DNA-bd_sf"/>
</dbReference>
<dbReference type="EMBL" id="JAUJDW010000035">
    <property type="protein sequence ID" value="KAK0650486.1"/>
    <property type="molecule type" value="Genomic_DNA"/>
</dbReference>
<dbReference type="GO" id="GO:0045944">
    <property type="term" value="P:positive regulation of transcription by RNA polymerase II"/>
    <property type="evidence" value="ECO:0007669"/>
    <property type="project" value="TreeGrafter"/>
</dbReference>
<dbReference type="GO" id="GO:0005634">
    <property type="term" value="C:nucleus"/>
    <property type="evidence" value="ECO:0007669"/>
    <property type="project" value="UniProtKB-SubCell"/>
</dbReference>
<dbReference type="PANTHER" id="PTHR37534:SF15">
    <property type="entry name" value="ZN(II)2CYS6 TRANSCRIPTION FACTOR (EUROFUNG)"/>
    <property type="match status" value="1"/>
</dbReference>
<protein>
    <submittedName>
        <fullName evidence="4">Sterol uptake control protein 2</fullName>
    </submittedName>
</protein>
<dbReference type="CDD" id="cd00067">
    <property type="entry name" value="GAL4"/>
    <property type="match status" value="1"/>
</dbReference>
<evidence type="ECO:0000256" key="1">
    <source>
        <dbReference type="ARBA" id="ARBA00004123"/>
    </source>
</evidence>
<dbReference type="Gene3D" id="4.10.240.10">
    <property type="entry name" value="Zn(2)-C6 fungal-type DNA-binding domain"/>
    <property type="match status" value="1"/>
</dbReference>
<dbReference type="GO" id="GO:0000976">
    <property type="term" value="F:transcription cis-regulatory region binding"/>
    <property type="evidence" value="ECO:0007669"/>
    <property type="project" value="TreeGrafter"/>
</dbReference>
<reference evidence="4" key="1">
    <citation type="submission" date="2023-06" db="EMBL/GenBank/DDBJ databases">
        <title>Multi-omics analyses reveal the molecular pathogenesis toolkit of Lasiodiplodia hormozganensis, a cross-kingdom pathogen.</title>
        <authorList>
            <person name="Felix C."/>
            <person name="Meneses R."/>
            <person name="Goncalves M.F.M."/>
            <person name="Tilleman L."/>
            <person name="Duarte A.S."/>
            <person name="Jorrin-Novo J.V."/>
            <person name="Van De Peer Y."/>
            <person name="Deforce D."/>
            <person name="Van Nieuwerburgh F."/>
            <person name="Esteves A.C."/>
            <person name="Alves A."/>
        </authorList>
    </citation>
    <scope>NUCLEOTIDE SEQUENCE</scope>
    <source>
        <strain evidence="4">CBS 339.90</strain>
    </source>
</reference>
<name>A0AA39YFD0_9PEZI</name>
<organism evidence="4 5">
    <name type="scientific">Lasiodiplodia hormozganensis</name>
    <dbReference type="NCBI Taxonomy" id="869390"/>
    <lineage>
        <taxon>Eukaryota</taxon>
        <taxon>Fungi</taxon>
        <taxon>Dikarya</taxon>
        <taxon>Ascomycota</taxon>
        <taxon>Pezizomycotina</taxon>
        <taxon>Dothideomycetes</taxon>
        <taxon>Dothideomycetes incertae sedis</taxon>
        <taxon>Botryosphaeriales</taxon>
        <taxon>Botryosphaeriaceae</taxon>
        <taxon>Lasiodiplodia</taxon>
    </lineage>
</organism>
<dbReference type="SMART" id="SM00066">
    <property type="entry name" value="GAL4"/>
    <property type="match status" value="1"/>
</dbReference>
<dbReference type="AlphaFoldDB" id="A0AA39YFD0"/>
<evidence type="ECO:0000313" key="4">
    <source>
        <dbReference type="EMBL" id="KAK0650486.1"/>
    </source>
</evidence>
<proteinExistence type="predicted"/>
<evidence type="ECO:0000259" key="3">
    <source>
        <dbReference type="PROSITE" id="PS50048"/>
    </source>
</evidence>
<dbReference type="GO" id="GO:0008270">
    <property type="term" value="F:zinc ion binding"/>
    <property type="evidence" value="ECO:0007669"/>
    <property type="project" value="InterPro"/>
</dbReference>
<dbReference type="PROSITE" id="PS50048">
    <property type="entry name" value="ZN2_CY6_FUNGAL_2"/>
    <property type="match status" value="1"/>
</dbReference>
<gene>
    <name evidence="4" type="primary">UPC2_2</name>
    <name evidence="4" type="ORF">DIS24_g6774</name>
</gene>
<keyword evidence="5" id="KW-1185">Reference proteome</keyword>
<dbReference type="Proteomes" id="UP001175001">
    <property type="component" value="Unassembled WGS sequence"/>
</dbReference>